<dbReference type="PANTHER" id="PTHR46523">
    <property type="entry name" value="DCTP PYROPHOSPHATASE 1"/>
    <property type="match status" value="1"/>
</dbReference>
<dbReference type="InterPro" id="IPR052555">
    <property type="entry name" value="dCTP_Pyrophosphatase"/>
</dbReference>
<dbReference type="Gene3D" id="1.10.287.1080">
    <property type="entry name" value="MazG-like"/>
    <property type="match status" value="2"/>
</dbReference>
<dbReference type="VEuPathDB" id="FungiDB:PYU1_G011445"/>
<evidence type="ECO:0000313" key="1">
    <source>
        <dbReference type="EnsemblProtists" id="PYU1_T011470"/>
    </source>
</evidence>
<evidence type="ECO:0000313" key="2">
    <source>
        <dbReference type="Proteomes" id="UP000019132"/>
    </source>
</evidence>
<dbReference type="AlphaFoldDB" id="K3X2M1"/>
<accession>K3X2M1</accession>
<protein>
    <recommendedName>
        <fullName evidence="3">dCTP pyrophosphatase 1</fullName>
    </recommendedName>
</protein>
<dbReference type="Pfam" id="PF12643">
    <property type="entry name" value="MazG-like"/>
    <property type="match status" value="1"/>
</dbReference>
<dbReference type="GO" id="GO:0005829">
    <property type="term" value="C:cytosol"/>
    <property type="evidence" value="ECO:0007669"/>
    <property type="project" value="TreeGrafter"/>
</dbReference>
<keyword evidence="2" id="KW-1185">Reference proteome</keyword>
<dbReference type="STRING" id="431595.K3X2M1"/>
<dbReference type="PANTHER" id="PTHR46523:SF1">
    <property type="entry name" value="DCTP PYROPHOSPHATASE 1"/>
    <property type="match status" value="1"/>
</dbReference>
<reference evidence="1" key="3">
    <citation type="submission" date="2015-02" db="UniProtKB">
        <authorList>
            <consortium name="EnsemblProtists"/>
        </authorList>
    </citation>
    <scope>IDENTIFICATION</scope>
    <source>
        <strain evidence="1">DAOM BR144</strain>
    </source>
</reference>
<evidence type="ECO:0008006" key="3">
    <source>
        <dbReference type="Google" id="ProtNLM"/>
    </source>
</evidence>
<sequence>MSALLTAEDQPSFRFEATTTLEAIRQMMAQFADERDWNEASSSYHTPRNLVLALTGELGELCELFQWKHDGMLVKVKNALKYPPSAHLQVPKTWTEPSVSPVSQEPQSSFCFEPTTTLELVRAKTAHFADERGWNPNLTPRNLLLALTGEVGELCEIFQWKGDHIAVADWPQDEKVHLGEELSDVLLYLVQLANKCAVDLPVAVKDKMVKNAKKYPAELVKGSSKKYNEYKQLKRN</sequence>
<dbReference type="GO" id="GO:0006253">
    <property type="term" value="P:dCTP catabolic process"/>
    <property type="evidence" value="ECO:0007669"/>
    <property type="project" value="TreeGrafter"/>
</dbReference>
<dbReference type="CDD" id="cd11523">
    <property type="entry name" value="NTP-PPase"/>
    <property type="match status" value="1"/>
</dbReference>
<organism evidence="1 2">
    <name type="scientific">Globisporangium ultimum (strain ATCC 200006 / CBS 805.95 / DAOM BR144)</name>
    <name type="common">Pythium ultimum</name>
    <dbReference type="NCBI Taxonomy" id="431595"/>
    <lineage>
        <taxon>Eukaryota</taxon>
        <taxon>Sar</taxon>
        <taxon>Stramenopiles</taxon>
        <taxon>Oomycota</taxon>
        <taxon>Peronosporomycetes</taxon>
        <taxon>Pythiales</taxon>
        <taxon>Pythiaceae</taxon>
        <taxon>Globisporangium</taxon>
    </lineage>
</organism>
<proteinExistence type="predicted"/>
<dbReference type="EnsemblProtists" id="PYU1_T011470">
    <property type="protein sequence ID" value="PYU1_T011470"/>
    <property type="gene ID" value="PYU1_G011445"/>
</dbReference>
<dbReference type="CDD" id="cd11537">
    <property type="entry name" value="NTP-PPase_RS21-C6_like"/>
    <property type="match status" value="1"/>
</dbReference>
<dbReference type="GO" id="GO:0042262">
    <property type="term" value="P:DNA protection"/>
    <property type="evidence" value="ECO:0007669"/>
    <property type="project" value="TreeGrafter"/>
</dbReference>
<dbReference type="HOGENOM" id="CLU_970611_0_0_1"/>
<dbReference type="InterPro" id="IPR025984">
    <property type="entry name" value="DCTPP"/>
</dbReference>
<reference evidence="2" key="2">
    <citation type="submission" date="2010-04" db="EMBL/GenBank/DDBJ databases">
        <authorList>
            <person name="Buell R."/>
            <person name="Hamilton J."/>
            <person name="Hostetler J."/>
        </authorList>
    </citation>
    <scope>NUCLEOTIDE SEQUENCE [LARGE SCALE GENOMIC DNA]</scope>
    <source>
        <strain evidence="2">DAOM:BR144</strain>
    </source>
</reference>
<dbReference type="EMBL" id="GL376571">
    <property type="status" value="NOT_ANNOTATED_CDS"/>
    <property type="molecule type" value="Genomic_DNA"/>
</dbReference>
<dbReference type="InParanoid" id="K3X2M1"/>
<reference evidence="2" key="1">
    <citation type="journal article" date="2010" name="Genome Biol.">
        <title>Genome sequence of the necrotrophic plant pathogen Pythium ultimum reveals original pathogenicity mechanisms and effector repertoire.</title>
        <authorList>
            <person name="Levesque C.A."/>
            <person name="Brouwer H."/>
            <person name="Cano L."/>
            <person name="Hamilton J.P."/>
            <person name="Holt C."/>
            <person name="Huitema E."/>
            <person name="Raffaele S."/>
            <person name="Robideau G.P."/>
            <person name="Thines M."/>
            <person name="Win J."/>
            <person name="Zerillo M.M."/>
            <person name="Beakes G.W."/>
            <person name="Boore J.L."/>
            <person name="Busam D."/>
            <person name="Dumas B."/>
            <person name="Ferriera S."/>
            <person name="Fuerstenberg S.I."/>
            <person name="Gachon C.M."/>
            <person name="Gaulin E."/>
            <person name="Govers F."/>
            <person name="Grenville-Briggs L."/>
            <person name="Horner N."/>
            <person name="Hostetler J."/>
            <person name="Jiang R.H."/>
            <person name="Johnson J."/>
            <person name="Krajaejun T."/>
            <person name="Lin H."/>
            <person name="Meijer H.J."/>
            <person name="Moore B."/>
            <person name="Morris P."/>
            <person name="Phuntmart V."/>
            <person name="Puiu D."/>
            <person name="Shetty J."/>
            <person name="Stajich J.E."/>
            <person name="Tripathy S."/>
            <person name="Wawra S."/>
            <person name="van West P."/>
            <person name="Whitty B.R."/>
            <person name="Coutinho P.M."/>
            <person name="Henrissat B."/>
            <person name="Martin F."/>
            <person name="Thomas P.D."/>
            <person name="Tyler B.M."/>
            <person name="De Vries R.P."/>
            <person name="Kamoun S."/>
            <person name="Yandell M."/>
            <person name="Tisserat N."/>
            <person name="Buell C.R."/>
        </authorList>
    </citation>
    <scope>NUCLEOTIDE SEQUENCE</scope>
    <source>
        <strain evidence="2">DAOM:BR144</strain>
    </source>
</reference>
<dbReference type="GO" id="GO:0047840">
    <property type="term" value="F:dCTP diphosphatase activity"/>
    <property type="evidence" value="ECO:0007669"/>
    <property type="project" value="TreeGrafter"/>
</dbReference>
<dbReference type="eggNOG" id="ENOG502S210">
    <property type="taxonomic scope" value="Eukaryota"/>
</dbReference>
<dbReference type="SUPFAM" id="SSF101386">
    <property type="entry name" value="all-alpha NTP pyrophosphatases"/>
    <property type="match status" value="2"/>
</dbReference>
<dbReference type="Proteomes" id="UP000019132">
    <property type="component" value="Unassembled WGS sequence"/>
</dbReference>
<name>K3X2M1_GLOUD</name>